<feature type="chain" id="PRO_5032892231" evidence="2">
    <location>
        <begin position="18"/>
        <end position="469"/>
    </location>
</feature>
<dbReference type="Gene3D" id="1.25.40.10">
    <property type="entry name" value="Tetratricopeptide repeat domain"/>
    <property type="match status" value="1"/>
</dbReference>
<feature type="signal peptide" evidence="2">
    <location>
        <begin position="1"/>
        <end position="17"/>
    </location>
</feature>
<sequence length="469" mass="52583">MRLLLSLYCCLFAYGLAAQPDTAYLSMRVQQLMQEADVEGVALAVLVDGKIYWTKSFGWANIRTRQPLTNTTIMEAASLSKPLSAYVALRLAQEGILDLDKPLADYLTAAELQTFVGGSISDRRWYLITAKHVLSHSAGLPNGRYGKLSIAFEPGSDCSYSGQGFAFLQRVCEKLTGENFEALAQRYVFDPLGMSHSSFVFRSGFLGNAAYGHWKNGYPAQMRRHAEAGAHHSLLTTVVDYALFMEELLHPRKLQSSFHALMLQPHSHARSGPLKPLDWGLGVGVYDWQGMPVFWHWGDYGNFKNYMMGVPAKGWGVVVFINSEKGFRIIESLLRAVFPVEPLPLHVLGYESYDSPYKTLLAAWKQGQLNAVIERLNQLKATRKQELLPSDLIRLAVFCWQNGRHDMLEALLKMALLLFEHHPAALELIGDVYMQINQKERALACYKAALLRVPYHQGLKTKIASATPP</sequence>
<feature type="domain" description="Beta-lactamase-related" evidence="3">
    <location>
        <begin position="29"/>
        <end position="326"/>
    </location>
</feature>
<proteinExistence type="predicted"/>
<dbReference type="SMART" id="SM00028">
    <property type="entry name" value="TPR"/>
    <property type="match status" value="2"/>
</dbReference>
<keyword evidence="1" id="KW-0802">TPR repeat</keyword>
<dbReference type="InterPro" id="IPR011990">
    <property type="entry name" value="TPR-like_helical_dom_sf"/>
</dbReference>
<dbReference type="PANTHER" id="PTHR43283">
    <property type="entry name" value="BETA-LACTAMASE-RELATED"/>
    <property type="match status" value="1"/>
</dbReference>
<dbReference type="InterPro" id="IPR019734">
    <property type="entry name" value="TPR_rpt"/>
</dbReference>
<dbReference type="SUPFAM" id="SSF56601">
    <property type="entry name" value="beta-lactamase/transpeptidase-like"/>
    <property type="match status" value="1"/>
</dbReference>
<evidence type="ECO:0000256" key="2">
    <source>
        <dbReference type="SAM" id="SignalP"/>
    </source>
</evidence>
<dbReference type="RefSeq" id="WP_166918636.1">
    <property type="nucleotide sequence ID" value="NZ_JAASRN010000001.1"/>
</dbReference>
<dbReference type="Gene3D" id="3.40.710.10">
    <property type="entry name" value="DD-peptidase/beta-lactamase superfamily"/>
    <property type="match status" value="1"/>
</dbReference>
<dbReference type="AlphaFoldDB" id="A0A846MPK9"/>
<accession>A0A846MPK9</accession>
<keyword evidence="5" id="KW-1185">Reference proteome</keyword>
<reference evidence="4 5" key="1">
    <citation type="submission" date="2020-03" db="EMBL/GenBank/DDBJ databases">
        <title>Genomic Encyclopedia of Type Strains, Phase IV (KMG-IV): sequencing the most valuable type-strain genomes for metagenomic binning, comparative biology and taxonomic classification.</title>
        <authorList>
            <person name="Goeker M."/>
        </authorList>
    </citation>
    <scope>NUCLEOTIDE SEQUENCE [LARGE SCALE GENOMIC DNA]</scope>
    <source>
        <strain evidence="4 5">DSM 5718</strain>
    </source>
</reference>
<feature type="repeat" description="TPR" evidence="1">
    <location>
        <begin position="423"/>
        <end position="456"/>
    </location>
</feature>
<dbReference type="InterPro" id="IPR012338">
    <property type="entry name" value="Beta-lactam/transpept-like"/>
</dbReference>
<keyword evidence="2" id="KW-0732">Signal</keyword>
<dbReference type="Pfam" id="PF00144">
    <property type="entry name" value="Beta-lactamase"/>
    <property type="match status" value="1"/>
</dbReference>
<comment type="caution">
    <text evidence="4">The sequence shown here is derived from an EMBL/GenBank/DDBJ whole genome shotgun (WGS) entry which is preliminary data.</text>
</comment>
<dbReference type="Proteomes" id="UP000537126">
    <property type="component" value="Unassembled WGS sequence"/>
</dbReference>
<dbReference type="SUPFAM" id="SSF48452">
    <property type="entry name" value="TPR-like"/>
    <property type="match status" value="1"/>
</dbReference>
<organism evidence="4 5">
    <name type="scientific">Thermonema lapsum</name>
    <dbReference type="NCBI Taxonomy" id="28195"/>
    <lineage>
        <taxon>Bacteria</taxon>
        <taxon>Pseudomonadati</taxon>
        <taxon>Bacteroidota</taxon>
        <taxon>Cytophagia</taxon>
        <taxon>Cytophagales</taxon>
        <taxon>Thermonemataceae</taxon>
        <taxon>Thermonema</taxon>
    </lineage>
</organism>
<dbReference type="PANTHER" id="PTHR43283:SF18">
    <property type="match status" value="1"/>
</dbReference>
<gene>
    <name evidence="4" type="ORF">FHS56_000881</name>
</gene>
<evidence type="ECO:0000313" key="4">
    <source>
        <dbReference type="EMBL" id="NIK73395.1"/>
    </source>
</evidence>
<evidence type="ECO:0000256" key="1">
    <source>
        <dbReference type="PROSITE-ProRule" id="PRU00339"/>
    </source>
</evidence>
<protein>
    <submittedName>
        <fullName evidence="4">CubicO group peptidase (Beta-lactamase class C family)</fullName>
    </submittedName>
</protein>
<dbReference type="EMBL" id="JAASRN010000001">
    <property type="protein sequence ID" value="NIK73395.1"/>
    <property type="molecule type" value="Genomic_DNA"/>
</dbReference>
<evidence type="ECO:0000313" key="5">
    <source>
        <dbReference type="Proteomes" id="UP000537126"/>
    </source>
</evidence>
<dbReference type="PROSITE" id="PS50005">
    <property type="entry name" value="TPR"/>
    <property type="match status" value="1"/>
</dbReference>
<evidence type="ECO:0000259" key="3">
    <source>
        <dbReference type="Pfam" id="PF00144"/>
    </source>
</evidence>
<dbReference type="InterPro" id="IPR001466">
    <property type="entry name" value="Beta-lactam-related"/>
</dbReference>
<name>A0A846MPK9_9BACT</name>
<dbReference type="InterPro" id="IPR050789">
    <property type="entry name" value="Diverse_Enzym_Activities"/>
</dbReference>